<dbReference type="PANTHER" id="PTHR40112">
    <property type="entry name" value="H2HPP ISOMERASE"/>
    <property type="match status" value="1"/>
</dbReference>
<proteinExistence type="predicted"/>
<evidence type="ECO:0000259" key="1">
    <source>
        <dbReference type="Pfam" id="PF07883"/>
    </source>
</evidence>
<dbReference type="EMBL" id="UINC01018360">
    <property type="protein sequence ID" value="SVA77064.1"/>
    <property type="molecule type" value="Genomic_DNA"/>
</dbReference>
<dbReference type="PANTHER" id="PTHR40112:SF1">
    <property type="entry name" value="H2HPP ISOMERASE"/>
    <property type="match status" value="1"/>
</dbReference>
<sequence>MPFFDIKTRESKEIVAGAQIRTFWGEGTLLSLVDIEPGVEVPLHTHPNEQSGIILSGKLEMGIEKEVKILSEGDIYIIPAGLEHYAKACAGKAQVLDIFTPVREDYKY</sequence>
<dbReference type="Gene3D" id="2.60.120.10">
    <property type="entry name" value="Jelly Rolls"/>
    <property type="match status" value="1"/>
</dbReference>
<gene>
    <name evidence="2" type="ORF">METZ01_LOCUS129918</name>
</gene>
<dbReference type="InterPro" id="IPR011051">
    <property type="entry name" value="RmlC_Cupin_sf"/>
</dbReference>
<accession>A0A381YJ22</accession>
<dbReference type="SUPFAM" id="SSF51182">
    <property type="entry name" value="RmlC-like cupins"/>
    <property type="match status" value="1"/>
</dbReference>
<name>A0A381YJ22_9ZZZZ</name>
<dbReference type="InterPro" id="IPR013096">
    <property type="entry name" value="Cupin_2"/>
</dbReference>
<feature type="domain" description="Cupin type-2" evidence="1">
    <location>
        <begin position="32"/>
        <end position="98"/>
    </location>
</feature>
<evidence type="ECO:0000313" key="2">
    <source>
        <dbReference type="EMBL" id="SVA77064.1"/>
    </source>
</evidence>
<dbReference type="AlphaFoldDB" id="A0A381YJ22"/>
<dbReference type="InterPro" id="IPR052535">
    <property type="entry name" value="Bacilysin_H2HPP_isomerase"/>
</dbReference>
<organism evidence="2">
    <name type="scientific">marine metagenome</name>
    <dbReference type="NCBI Taxonomy" id="408172"/>
    <lineage>
        <taxon>unclassified sequences</taxon>
        <taxon>metagenomes</taxon>
        <taxon>ecological metagenomes</taxon>
    </lineage>
</organism>
<dbReference type="CDD" id="cd02238">
    <property type="entry name" value="cupin_KdgF"/>
    <property type="match status" value="1"/>
</dbReference>
<dbReference type="InterPro" id="IPR014710">
    <property type="entry name" value="RmlC-like_jellyroll"/>
</dbReference>
<dbReference type="Pfam" id="PF07883">
    <property type="entry name" value="Cupin_2"/>
    <property type="match status" value="1"/>
</dbReference>
<protein>
    <recommendedName>
        <fullName evidence="1">Cupin type-2 domain-containing protein</fullName>
    </recommendedName>
</protein>
<reference evidence="2" key="1">
    <citation type="submission" date="2018-05" db="EMBL/GenBank/DDBJ databases">
        <authorList>
            <person name="Lanie J.A."/>
            <person name="Ng W.-L."/>
            <person name="Kazmierczak K.M."/>
            <person name="Andrzejewski T.M."/>
            <person name="Davidsen T.M."/>
            <person name="Wayne K.J."/>
            <person name="Tettelin H."/>
            <person name="Glass J.I."/>
            <person name="Rusch D."/>
            <person name="Podicherti R."/>
            <person name="Tsui H.-C.T."/>
            <person name="Winkler M.E."/>
        </authorList>
    </citation>
    <scope>NUCLEOTIDE SEQUENCE</scope>
</reference>